<reference evidence="5 7" key="2">
    <citation type="submission" date="2016-10" db="EMBL/GenBank/DDBJ databases">
        <authorList>
            <person name="Varghese N."/>
            <person name="Submissions S."/>
        </authorList>
    </citation>
    <scope>NUCLEOTIDE SEQUENCE [LARGE SCALE GENOMIC DNA]</scope>
    <source>
        <strain evidence="5 7">JB1</strain>
    </source>
</reference>
<feature type="coiled-coil region" evidence="1">
    <location>
        <begin position="28"/>
        <end position="86"/>
    </location>
</feature>
<accession>A0A091C8H6</accession>
<organism evidence="4 6">
    <name type="scientific">Streptococcus equinus JB1</name>
    <dbReference type="NCBI Taxonomy" id="1294274"/>
    <lineage>
        <taxon>Bacteria</taxon>
        <taxon>Bacillati</taxon>
        <taxon>Bacillota</taxon>
        <taxon>Bacilli</taxon>
        <taxon>Lactobacillales</taxon>
        <taxon>Streptococcaceae</taxon>
        <taxon>Streptococcus</taxon>
    </lineage>
</organism>
<keyword evidence="2" id="KW-1133">Transmembrane helix</keyword>
<dbReference type="EMBL" id="FOTG01000004">
    <property type="protein sequence ID" value="SFL20834.1"/>
    <property type="molecule type" value="Genomic_DNA"/>
</dbReference>
<dbReference type="Proteomes" id="UP000182793">
    <property type="component" value="Unassembled WGS sequence"/>
</dbReference>
<proteinExistence type="predicted"/>
<evidence type="ECO:0000313" key="5">
    <source>
        <dbReference type="EMBL" id="SFL20834.1"/>
    </source>
</evidence>
<gene>
    <name evidence="4" type="ORF">H702_09305</name>
    <name evidence="5" type="ORF">SAMN02910290_00888</name>
</gene>
<keyword evidence="1" id="KW-0175">Coiled coil</keyword>
<dbReference type="Proteomes" id="UP000029382">
    <property type="component" value="Unassembled WGS sequence"/>
</dbReference>
<feature type="transmembrane region" description="Helical" evidence="2">
    <location>
        <begin position="6"/>
        <end position="24"/>
    </location>
</feature>
<evidence type="ECO:0000259" key="3">
    <source>
        <dbReference type="Pfam" id="PF24073"/>
    </source>
</evidence>
<evidence type="ECO:0000313" key="7">
    <source>
        <dbReference type="Proteomes" id="UP000182793"/>
    </source>
</evidence>
<evidence type="ECO:0000256" key="2">
    <source>
        <dbReference type="SAM" id="Phobius"/>
    </source>
</evidence>
<dbReference type="InterPro" id="IPR055789">
    <property type="entry name" value="DUF7365"/>
</dbReference>
<evidence type="ECO:0000313" key="6">
    <source>
        <dbReference type="Proteomes" id="UP000029382"/>
    </source>
</evidence>
<reference evidence="4 6" key="1">
    <citation type="journal article" date="2014" name="Genome Announc.">
        <title>Draft Genome Sequences of Streptococcus bovis Strains ATCC 33317 and JB1.</title>
        <authorList>
            <person name="Benahmed F.H."/>
            <person name="Gopinath G.R."/>
            <person name="Harbottle H."/>
            <person name="Cotta M.A."/>
            <person name="Luo Y."/>
            <person name="Henderson C."/>
            <person name="Teri P."/>
            <person name="Soppet D."/>
            <person name="Rasmussen M."/>
            <person name="Whitehead T.R."/>
            <person name="Davidson M."/>
        </authorList>
    </citation>
    <scope>NUCLEOTIDE SEQUENCE [LARGE SCALE GENOMIC DNA]</scope>
    <source>
        <strain evidence="4 6">JB1</strain>
    </source>
</reference>
<keyword evidence="7" id="KW-1185">Reference proteome</keyword>
<evidence type="ECO:0000313" key="4">
    <source>
        <dbReference type="EMBL" id="KFN85953.1"/>
    </source>
</evidence>
<sequence length="91" mass="10603">MGVFSNIDTILGIAVAIVTLFAFFQGRMTASERRLTVLEEENKHTNRTLDDYKERLKKHDKQNDVLIKLTQQLTNLNEKVEKIDKKLEEVK</sequence>
<keyword evidence="2" id="KW-0472">Membrane</keyword>
<dbReference type="Pfam" id="PF24073">
    <property type="entry name" value="DUF7365"/>
    <property type="match status" value="1"/>
</dbReference>
<keyword evidence="2" id="KW-0812">Transmembrane</keyword>
<dbReference type="AlphaFoldDB" id="A0A091C8H6"/>
<dbReference type="RefSeq" id="WP_039697408.1">
    <property type="nucleotide sequence ID" value="NZ_AUZH01000035.1"/>
</dbReference>
<evidence type="ECO:0000256" key="1">
    <source>
        <dbReference type="SAM" id="Coils"/>
    </source>
</evidence>
<protein>
    <recommendedName>
        <fullName evidence="3">DUF7365 domain-containing protein</fullName>
    </recommendedName>
</protein>
<feature type="domain" description="DUF7365" evidence="3">
    <location>
        <begin position="8"/>
        <end position="91"/>
    </location>
</feature>
<name>A0A091C8H6_STREI</name>
<dbReference type="EMBL" id="AUZH01000035">
    <property type="protein sequence ID" value="KFN85953.1"/>
    <property type="molecule type" value="Genomic_DNA"/>
</dbReference>
<comment type="caution">
    <text evidence="4">The sequence shown here is derived from an EMBL/GenBank/DDBJ whole genome shotgun (WGS) entry which is preliminary data.</text>
</comment>